<dbReference type="InterPro" id="IPR027417">
    <property type="entry name" value="P-loop_NTPase"/>
</dbReference>
<feature type="coiled-coil region" evidence="3">
    <location>
        <begin position="596"/>
        <end position="656"/>
    </location>
</feature>
<dbReference type="PROSITE" id="PS50893">
    <property type="entry name" value="ABC_TRANSPORTER_2"/>
    <property type="match status" value="2"/>
</dbReference>
<dbReference type="SUPFAM" id="SSF52540">
    <property type="entry name" value="P-loop containing nucleoside triphosphate hydrolases"/>
    <property type="match status" value="2"/>
</dbReference>
<proteinExistence type="predicted"/>
<keyword evidence="1" id="KW-0547">Nucleotide-binding</keyword>
<dbReference type="Gene3D" id="3.40.50.300">
    <property type="entry name" value="P-loop containing nucleotide triphosphate hydrolases"/>
    <property type="match status" value="2"/>
</dbReference>
<dbReference type="InterPro" id="IPR003593">
    <property type="entry name" value="AAA+_ATPase"/>
</dbReference>
<evidence type="ECO:0000313" key="6">
    <source>
        <dbReference type="Proteomes" id="UP000464796"/>
    </source>
</evidence>
<dbReference type="Pfam" id="PF12848">
    <property type="entry name" value="ABC_tran_Xtn"/>
    <property type="match status" value="1"/>
</dbReference>
<sequence length="662" mass="75730">MIEKYKHGKVKKLFEVKTLILLQVNALSKLYGAETILSNIKLEVQTKDRIALVGRNGAGKSTLLKIIAGELSHDGGEIIKPKDVSIGYLAQNTGLETSLTIWDEMLTVFTHLQQMETKLRRLEQEMGKEENFSNEATYERLLADYDQLQLDYKDQGGYQYEADIRSILSGLGFPVETHQTTISTLSGGQKTRLALGKLLLTKPDLLILDEPTNHLDIETLTWLEQYLQGYPGAILIVSHDRYFLDKLVTQVYEISNKESRRFVGNYSKYLDLKSALYEQEMKRYEKQQDEIAKLEDFVQKNIARASTTKRAQSRRKLLDRMELLTRPLGDSKSASFHFDIEKQSGNDVLQVKDATIGYGKDPIIEHVTMRLTRGDSVALVGPNGIGKSTLLKSIVNKLPLLHGDVSFGSNVSVGYYDQEQANLTSSKRVLNELWDEYPLQPEKEIRTILGNFLFTGDDVLKPVSSLSGGQKARLALAKLMMQKSNLLILDEPTNHLDLNSKEILENALIDYPGTLLFVSHDRYFINRVTTTVVELSTEGAQEYLGDYDYYVEKKNEMIERAEFEQQEQQENQTPVQKTVAPEKLNYLEEKERKKLERQRTRKIEELEQNIVQFEEEIATLEDQLCLPEIYADYEKASEITTKKQTLQEQLDACMAEWEELHL</sequence>
<dbReference type="CDD" id="cd03221">
    <property type="entry name" value="ABCF_EF-3"/>
    <property type="match status" value="2"/>
</dbReference>
<feature type="domain" description="ABC transporter" evidence="4">
    <location>
        <begin position="22"/>
        <end position="281"/>
    </location>
</feature>
<evidence type="ECO:0000313" key="5">
    <source>
        <dbReference type="EMBL" id="QHH90929.1"/>
    </source>
</evidence>
<dbReference type="Pfam" id="PF00005">
    <property type="entry name" value="ABC_tran"/>
    <property type="match status" value="2"/>
</dbReference>
<dbReference type="Proteomes" id="UP000464796">
    <property type="component" value="Chromosome"/>
</dbReference>
<dbReference type="InterPro" id="IPR003439">
    <property type="entry name" value="ABC_transporter-like_ATP-bd"/>
</dbReference>
<protein>
    <submittedName>
        <fullName evidence="5">ABC-F family ATP-binding cassette domain-containing protein</fullName>
    </submittedName>
</protein>
<reference evidence="5 6" key="1">
    <citation type="submission" date="2019-07" db="EMBL/GenBank/DDBJ databases">
        <authorList>
            <person name="Yu W.S."/>
            <person name="Cheong H.-M."/>
            <person name="Choi Y."/>
            <person name="Hwang K.J."/>
            <person name="Jung K."/>
            <person name="Lee S."/>
            <person name="Choi C."/>
        </authorList>
    </citation>
    <scope>NUCLEOTIDE SEQUENCE [LARGE SCALE GENOMIC DNA]</scope>
    <source>
        <strain evidence="5 6">NCCP 15909</strain>
    </source>
</reference>
<keyword evidence="2 5" id="KW-0067">ATP-binding</keyword>
<dbReference type="InterPro" id="IPR051309">
    <property type="entry name" value="ABCF_ATPase"/>
</dbReference>
<name>A0ABX6IBM1_9BACI</name>
<dbReference type="InterPro" id="IPR032524">
    <property type="entry name" value="ABC_tran_C"/>
</dbReference>
<evidence type="ECO:0000256" key="2">
    <source>
        <dbReference type="ARBA" id="ARBA00022840"/>
    </source>
</evidence>
<dbReference type="SMART" id="SM00382">
    <property type="entry name" value="AAA"/>
    <property type="match status" value="2"/>
</dbReference>
<dbReference type="InterPro" id="IPR032781">
    <property type="entry name" value="ABC_tran_Xtn"/>
</dbReference>
<dbReference type="InterPro" id="IPR017871">
    <property type="entry name" value="ABC_transporter-like_CS"/>
</dbReference>
<dbReference type="GO" id="GO:0005524">
    <property type="term" value="F:ATP binding"/>
    <property type="evidence" value="ECO:0007669"/>
    <property type="project" value="UniProtKB-KW"/>
</dbReference>
<evidence type="ECO:0000256" key="3">
    <source>
        <dbReference type="SAM" id="Coils"/>
    </source>
</evidence>
<dbReference type="PROSITE" id="PS00211">
    <property type="entry name" value="ABC_TRANSPORTER_1"/>
    <property type="match status" value="2"/>
</dbReference>
<dbReference type="Gene3D" id="1.10.287.380">
    <property type="entry name" value="Valyl-tRNA synthetase, C-terminal domain"/>
    <property type="match status" value="1"/>
</dbReference>
<dbReference type="PANTHER" id="PTHR42855:SF2">
    <property type="entry name" value="DRUG RESISTANCE ABC TRANSPORTER,ATP-BINDING PROTEIN"/>
    <property type="match status" value="1"/>
</dbReference>
<organism evidence="5 6">
    <name type="scientific">Bacillus pacificus</name>
    <dbReference type="NCBI Taxonomy" id="2026187"/>
    <lineage>
        <taxon>Bacteria</taxon>
        <taxon>Bacillati</taxon>
        <taxon>Bacillota</taxon>
        <taxon>Bacilli</taxon>
        <taxon>Bacillales</taxon>
        <taxon>Bacillaceae</taxon>
        <taxon>Bacillus</taxon>
        <taxon>Bacillus cereus group</taxon>
    </lineage>
</organism>
<dbReference type="PANTHER" id="PTHR42855">
    <property type="entry name" value="ABC TRANSPORTER ATP-BINDING SUBUNIT"/>
    <property type="match status" value="1"/>
</dbReference>
<keyword evidence="6" id="KW-1185">Reference proteome</keyword>
<dbReference type="InterPro" id="IPR037118">
    <property type="entry name" value="Val-tRNA_synth_C_sf"/>
</dbReference>
<keyword evidence="3" id="KW-0175">Coiled coil</keyword>
<gene>
    <name evidence="5" type="ORF">FPL01_21080</name>
</gene>
<dbReference type="Pfam" id="PF16326">
    <property type="entry name" value="ABC_tran_CTD"/>
    <property type="match status" value="1"/>
</dbReference>
<accession>A0ABX6IBM1</accession>
<evidence type="ECO:0000256" key="1">
    <source>
        <dbReference type="ARBA" id="ARBA00022741"/>
    </source>
</evidence>
<feature type="domain" description="ABC transporter" evidence="4">
    <location>
        <begin position="349"/>
        <end position="563"/>
    </location>
</feature>
<dbReference type="EMBL" id="CP041979">
    <property type="protein sequence ID" value="QHH90929.1"/>
    <property type="molecule type" value="Genomic_DNA"/>
</dbReference>
<evidence type="ECO:0000259" key="4">
    <source>
        <dbReference type="PROSITE" id="PS50893"/>
    </source>
</evidence>